<dbReference type="AlphaFoldDB" id="A0A8J2L4B5"/>
<proteinExistence type="predicted"/>
<reference evidence="1" key="1">
    <citation type="submission" date="2021-06" db="EMBL/GenBank/DDBJ databases">
        <authorList>
            <person name="Hodson N. C."/>
            <person name="Mongue J. A."/>
            <person name="Jaron S. K."/>
        </authorList>
    </citation>
    <scope>NUCLEOTIDE SEQUENCE</scope>
</reference>
<organism evidence="1 2">
    <name type="scientific">Allacma fusca</name>
    <dbReference type="NCBI Taxonomy" id="39272"/>
    <lineage>
        <taxon>Eukaryota</taxon>
        <taxon>Metazoa</taxon>
        <taxon>Ecdysozoa</taxon>
        <taxon>Arthropoda</taxon>
        <taxon>Hexapoda</taxon>
        <taxon>Collembola</taxon>
        <taxon>Symphypleona</taxon>
        <taxon>Sminthuridae</taxon>
        <taxon>Allacma</taxon>
    </lineage>
</organism>
<keyword evidence="2" id="KW-1185">Reference proteome</keyword>
<dbReference type="Proteomes" id="UP000708208">
    <property type="component" value="Unassembled WGS sequence"/>
</dbReference>
<feature type="non-terminal residue" evidence="1">
    <location>
        <position position="1"/>
    </location>
</feature>
<dbReference type="EMBL" id="CAJVCH010547931">
    <property type="protein sequence ID" value="CAG7828542.1"/>
    <property type="molecule type" value="Genomic_DNA"/>
</dbReference>
<accession>A0A8J2L4B5</accession>
<comment type="caution">
    <text evidence="1">The sequence shown here is derived from an EMBL/GenBank/DDBJ whole genome shotgun (WGS) entry which is preliminary data.</text>
</comment>
<evidence type="ECO:0000313" key="1">
    <source>
        <dbReference type="EMBL" id="CAG7828542.1"/>
    </source>
</evidence>
<evidence type="ECO:0000313" key="2">
    <source>
        <dbReference type="Proteomes" id="UP000708208"/>
    </source>
</evidence>
<dbReference type="OrthoDB" id="7700504at2759"/>
<name>A0A8J2L4B5_9HEXA</name>
<sequence length="98" mass="10835">MDVDQDPFIETVTGTQVFSDESSPSDTSDSDVDCIDKEVAEEKLKAFLKNDVDFAHDLAKGCRDCHELVDQLVASKEAADTVAEQYKCMTSTPQWVSL</sequence>
<protein>
    <submittedName>
        <fullName evidence="1">Uncharacterized protein</fullName>
    </submittedName>
</protein>
<gene>
    <name evidence="1" type="ORF">AFUS01_LOCUS38464</name>
</gene>